<dbReference type="AlphaFoldDB" id="A0A835IW10"/>
<dbReference type="Proteomes" id="UP000631114">
    <property type="component" value="Unassembled WGS sequence"/>
</dbReference>
<evidence type="ECO:0000313" key="2">
    <source>
        <dbReference type="Proteomes" id="UP000631114"/>
    </source>
</evidence>
<comment type="caution">
    <text evidence="1">The sequence shown here is derived from an EMBL/GenBank/DDBJ whole genome shotgun (WGS) entry which is preliminary data.</text>
</comment>
<protein>
    <submittedName>
        <fullName evidence="1">Uncharacterized protein</fullName>
    </submittedName>
</protein>
<gene>
    <name evidence="1" type="ORF">IFM89_009166</name>
</gene>
<name>A0A835IW10_9MAGN</name>
<organism evidence="1 2">
    <name type="scientific">Coptis chinensis</name>
    <dbReference type="NCBI Taxonomy" id="261450"/>
    <lineage>
        <taxon>Eukaryota</taxon>
        <taxon>Viridiplantae</taxon>
        <taxon>Streptophyta</taxon>
        <taxon>Embryophyta</taxon>
        <taxon>Tracheophyta</taxon>
        <taxon>Spermatophyta</taxon>
        <taxon>Magnoliopsida</taxon>
        <taxon>Ranunculales</taxon>
        <taxon>Ranunculaceae</taxon>
        <taxon>Coptidoideae</taxon>
        <taxon>Coptis</taxon>
    </lineage>
</organism>
<keyword evidence="2" id="KW-1185">Reference proteome</keyword>
<accession>A0A835IW10</accession>
<proteinExistence type="predicted"/>
<evidence type="ECO:0000313" key="1">
    <source>
        <dbReference type="EMBL" id="KAF9624258.1"/>
    </source>
</evidence>
<reference evidence="1 2" key="1">
    <citation type="submission" date="2020-10" db="EMBL/GenBank/DDBJ databases">
        <title>The Coptis chinensis genome and diversification of protoberbering-type alkaloids.</title>
        <authorList>
            <person name="Wang B."/>
            <person name="Shu S."/>
            <person name="Song C."/>
            <person name="Liu Y."/>
        </authorList>
    </citation>
    <scope>NUCLEOTIDE SEQUENCE [LARGE SCALE GENOMIC DNA]</scope>
    <source>
        <strain evidence="1">HL-2020</strain>
        <tissue evidence="1">Leaf</tissue>
    </source>
</reference>
<dbReference type="EMBL" id="JADFTS010000001">
    <property type="protein sequence ID" value="KAF9624258.1"/>
    <property type="molecule type" value="Genomic_DNA"/>
</dbReference>
<sequence length="115" mass="13926">MLVNQVWLQGNVRWRSKILKRKISYHSPIVGWNTLIPKPDNIPFWFLKAWIHHDTLKDVVEANWNEPLYDVPIRKVVKKLKRLKQKLKSWSFEIFGNHDQHLKCLEEEMDQILKD</sequence>